<organism evidence="1">
    <name type="scientific">Medicago truncatula</name>
    <name type="common">Barrel medic</name>
    <name type="synonym">Medicago tribuloides</name>
    <dbReference type="NCBI Taxonomy" id="3880"/>
    <lineage>
        <taxon>Eukaryota</taxon>
        <taxon>Viridiplantae</taxon>
        <taxon>Streptophyta</taxon>
        <taxon>Embryophyta</taxon>
        <taxon>Tracheophyta</taxon>
        <taxon>Spermatophyta</taxon>
        <taxon>Magnoliopsida</taxon>
        <taxon>eudicotyledons</taxon>
        <taxon>Gunneridae</taxon>
        <taxon>Pentapetalae</taxon>
        <taxon>rosids</taxon>
        <taxon>fabids</taxon>
        <taxon>Fabales</taxon>
        <taxon>Fabaceae</taxon>
        <taxon>Papilionoideae</taxon>
        <taxon>50 kb inversion clade</taxon>
        <taxon>NPAAA clade</taxon>
        <taxon>Hologalegina</taxon>
        <taxon>IRL clade</taxon>
        <taxon>Trifolieae</taxon>
        <taxon>Medicago</taxon>
    </lineage>
</organism>
<dbReference type="EMBL" id="AC151522">
    <property type="protein sequence ID" value="ABD32779.2"/>
    <property type="molecule type" value="Genomic_DNA"/>
</dbReference>
<reference evidence="1" key="1">
    <citation type="submission" date="2004-11" db="EMBL/GenBank/DDBJ databases">
        <authorList>
            <person name="Town C.D."/>
        </authorList>
    </citation>
    <scope>NUCLEOTIDE SEQUENCE</scope>
</reference>
<accession>Q2HSH8</accession>
<evidence type="ECO:0000313" key="1">
    <source>
        <dbReference type="EMBL" id="ABD32779.2"/>
    </source>
</evidence>
<sequence>MTLNPHLLLGGTMEKRYEQTLSAGMDGNCEYTCHALIWHQSMYFGIACYTVKAGLKTDRDISSKSSNKWELLSLIHS</sequence>
<proteinExistence type="predicted"/>
<name>Q2HSH8_MEDTR</name>
<gene>
    <name evidence="1" type="ORF">MtrDRAFT_AC151522g31v2</name>
</gene>
<protein>
    <submittedName>
        <fullName evidence="1">Uncharacterized protein</fullName>
    </submittedName>
</protein>
<reference evidence="1" key="2">
    <citation type="submission" date="2007-03" db="EMBL/GenBank/DDBJ databases">
        <authorList>
            <consortium name="The International Medicago Genome Annotation Group"/>
        </authorList>
    </citation>
    <scope>NUCLEOTIDE SEQUENCE</scope>
</reference>
<dbReference type="AlphaFoldDB" id="Q2HSH8"/>